<dbReference type="PANTHER" id="PTHR16255:SF1">
    <property type="entry name" value="REQUIRED FOR MEIOTIC NUCLEAR DIVISION PROTEIN 1 HOMOLOG"/>
    <property type="match status" value="1"/>
</dbReference>
<dbReference type="AlphaFoldDB" id="H0EPC3"/>
<sequence>MDQIETESLEYTEDLSKEHSSIKGDVITLGTKSVLQSGETSRVDITFAKIAFSSGLARSTKLAVLETMLEKYFESTRSIPTLLSKGSKLPFNRSFMLQKTGELLELRAQLNHYSELTDSLPDLFWDSRHELGLEAYYDQVGKALDVGVRIKTLNEKMDYAQEIASILRQTLSEKHSIDLEIMLPSAPLTPS</sequence>
<dbReference type="EMBL" id="AGUE01000110">
    <property type="protein sequence ID" value="EHK99623.1"/>
    <property type="molecule type" value="Genomic_DNA"/>
</dbReference>
<comment type="caution">
    <text evidence="3">The sequence shown here is derived from an EMBL/GenBank/DDBJ whole genome shotgun (WGS) entry which is preliminary data.</text>
</comment>
<reference evidence="3 4" key="1">
    <citation type="journal article" date="2012" name="Eukaryot. Cell">
        <title>Genome sequence of the fungus Glarea lozoyensis: the first genome sequence of a species from the Helotiaceae family.</title>
        <authorList>
            <person name="Youssar L."/>
            <person name="Gruening B.A."/>
            <person name="Erxleben A."/>
            <person name="Guenther S."/>
            <person name="Huettel W."/>
        </authorList>
    </citation>
    <scope>NUCLEOTIDE SEQUENCE [LARGE SCALE GENOMIC DNA]</scope>
    <source>
        <strain evidence="4">ATCC 74030 / MF5533</strain>
    </source>
</reference>
<gene>
    <name evidence="3" type="ORF">M7I_4497</name>
</gene>
<comment type="similarity">
    <text evidence="1">Belongs to the RMD1/sif2 family.</text>
</comment>
<dbReference type="GO" id="GO:0070131">
    <property type="term" value="P:positive regulation of mitochondrial translation"/>
    <property type="evidence" value="ECO:0007669"/>
    <property type="project" value="TreeGrafter"/>
</dbReference>
<dbReference type="PANTHER" id="PTHR16255">
    <property type="entry name" value="REQUIRED FOR MEIOTIC NUCLEAR DIVISION PROTEIN 1 HOMOLOG"/>
    <property type="match status" value="1"/>
</dbReference>
<dbReference type="InParanoid" id="H0EPC3"/>
<dbReference type="InterPro" id="IPR051624">
    <property type="entry name" value="RMD1/Sad1-interacting"/>
</dbReference>
<protein>
    <submittedName>
        <fullName evidence="3">Putative Required for meiotic nuclear division protein 1 like protein</fullName>
    </submittedName>
</protein>
<dbReference type="HOGENOM" id="CLU_1421533_0_0_1"/>
<name>H0EPC3_GLAL7</name>
<evidence type="ECO:0000313" key="4">
    <source>
        <dbReference type="Proteomes" id="UP000005446"/>
    </source>
</evidence>
<evidence type="ECO:0000259" key="2">
    <source>
        <dbReference type="Pfam" id="PF02582"/>
    </source>
</evidence>
<dbReference type="InterPro" id="IPR003734">
    <property type="entry name" value="DUF155"/>
</dbReference>
<accession>H0EPC3</accession>
<evidence type="ECO:0000313" key="3">
    <source>
        <dbReference type="EMBL" id="EHK99623.1"/>
    </source>
</evidence>
<dbReference type="GO" id="GO:0005739">
    <property type="term" value="C:mitochondrion"/>
    <property type="evidence" value="ECO:0007669"/>
    <property type="project" value="UniProtKB-ARBA"/>
</dbReference>
<dbReference type="OrthoDB" id="242766at2759"/>
<organism evidence="3 4">
    <name type="scientific">Glarea lozoyensis (strain ATCC 74030 / MF5533)</name>
    <dbReference type="NCBI Taxonomy" id="1104152"/>
    <lineage>
        <taxon>Eukaryota</taxon>
        <taxon>Fungi</taxon>
        <taxon>Dikarya</taxon>
        <taxon>Ascomycota</taxon>
        <taxon>Pezizomycotina</taxon>
        <taxon>Leotiomycetes</taxon>
        <taxon>Helotiales</taxon>
        <taxon>Helotiaceae</taxon>
        <taxon>Glarea</taxon>
    </lineage>
</organism>
<dbReference type="Proteomes" id="UP000005446">
    <property type="component" value="Unassembled WGS sequence"/>
</dbReference>
<dbReference type="Pfam" id="PF02582">
    <property type="entry name" value="DUF155"/>
    <property type="match status" value="1"/>
</dbReference>
<keyword evidence="4" id="KW-1185">Reference proteome</keyword>
<feature type="domain" description="DUF155" evidence="2">
    <location>
        <begin position="3"/>
        <end position="154"/>
    </location>
</feature>
<evidence type="ECO:0000256" key="1">
    <source>
        <dbReference type="ARBA" id="ARBA00008306"/>
    </source>
</evidence>
<proteinExistence type="inferred from homology"/>